<evidence type="ECO:0000256" key="2">
    <source>
        <dbReference type="ARBA" id="ARBA00023186"/>
    </source>
</evidence>
<dbReference type="HAMAP" id="MF_01151">
    <property type="entry name" value="GrpE"/>
    <property type="match status" value="1"/>
</dbReference>
<dbReference type="SUPFAM" id="SSF51064">
    <property type="entry name" value="Head domain of nucleotide exchange factor GrpE"/>
    <property type="match status" value="1"/>
</dbReference>
<feature type="compositionally biased region" description="Basic and acidic residues" evidence="5">
    <location>
        <begin position="1"/>
        <end position="11"/>
    </location>
</feature>
<dbReference type="GO" id="GO:0051082">
    <property type="term" value="F:unfolded protein binding"/>
    <property type="evidence" value="ECO:0007669"/>
    <property type="project" value="TreeGrafter"/>
</dbReference>
<dbReference type="GO" id="GO:0051087">
    <property type="term" value="F:protein-folding chaperone binding"/>
    <property type="evidence" value="ECO:0007669"/>
    <property type="project" value="InterPro"/>
</dbReference>
<gene>
    <name evidence="3 6" type="primary">grpE</name>
    <name evidence="6" type="ORF">MOVI_4580</name>
</gene>
<dbReference type="GO" id="GO:0006457">
    <property type="term" value="P:protein folding"/>
    <property type="evidence" value="ECO:0007669"/>
    <property type="project" value="InterPro"/>
</dbReference>
<comment type="function">
    <text evidence="3">Participates actively in the response to hyperosmotic and heat shock by preventing the aggregation of stress-denatured proteins, in association with DnaK and GrpE. It is the nucleotide exchange factor for DnaK and may function as a thermosensor. Unfolded proteins bind initially to DnaJ; upon interaction with the DnaJ-bound protein, DnaK hydrolyzes its bound ATP, resulting in the formation of a stable complex. GrpE releases ADP from DnaK; ATP binding to DnaK triggers the release of the substrate protein, thus completing the reaction cycle. Several rounds of ATP-dependent interactions between DnaJ, DnaK and GrpE are required for fully efficient folding.</text>
</comment>
<evidence type="ECO:0000256" key="5">
    <source>
        <dbReference type="SAM" id="MobiDB-lite"/>
    </source>
</evidence>
<feature type="compositionally biased region" description="Low complexity" evidence="5">
    <location>
        <begin position="26"/>
        <end position="36"/>
    </location>
</feature>
<feature type="region of interest" description="Disordered" evidence="5">
    <location>
        <begin position="1"/>
        <end position="55"/>
    </location>
</feature>
<dbReference type="Proteomes" id="UP000020977">
    <property type="component" value="Unassembled WGS sequence"/>
</dbReference>
<dbReference type="AlphaFoldDB" id="A0A014NQ78"/>
<dbReference type="InterPro" id="IPR013805">
    <property type="entry name" value="GrpE_CC"/>
</dbReference>
<accession>A0A014NQ78</accession>
<dbReference type="PRINTS" id="PR00773">
    <property type="entry name" value="GRPEPROTEIN"/>
</dbReference>
<dbReference type="InterPro" id="IPR000740">
    <property type="entry name" value="GrpE"/>
</dbReference>
<dbReference type="SUPFAM" id="SSF58014">
    <property type="entry name" value="Coiled-coil domain of nucleotide exchange factor GrpE"/>
    <property type="match status" value="1"/>
</dbReference>
<keyword evidence="3" id="KW-0963">Cytoplasm</keyword>
<dbReference type="Gene3D" id="2.30.22.10">
    <property type="entry name" value="Head domain of nucleotide exchange factor GrpE"/>
    <property type="match status" value="1"/>
</dbReference>
<dbReference type="STRING" id="1188239.MOVI_4580"/>
<dbReference type="Pfam" id="PF01025">
    <property type="entry name" value="GrpE"/>
    <property type="match status" value="1"/>
</dbReference>
<dbReference type="GO" id="GO:0005737">
    <property type="term" value="C:cytoplasm"/>
    <property type="evidence" value="ECO:0007669"/>
    <property type="project" value="UniProtKB-SubCell"/>
</dbReference>
<evidence type="ECO:0000313" key="7">
    <source>
        <dbReference type="Proteomes" id="UP000020977"/>
    </source>
</evidence>
<comment type="subcellular location">
    <subcellularLocation>
        <location evidence="3">Cytoplasm</location>
    </subcellularLocation>
</comment>
<keyword evidence="3 6" id="KW-0346">Stress response</keyword>
<sequence>MIFENSEDKKTNLNNSEQQESEKISSESVENNLENSAQTIETEAENTEKNGKKSRRFLKKESKLKDLENQIQSLTTKNISLEIESLKLKDKIKKIEDDFKSQVKIFEEKAAQKVKDIKSELQAKFENDQNHIKKYSLQPFFEEFISPFLNLKKAISYGLNAENPETSSYVKGFEMLVGQIENVMENFGITKIVPEIGGFFDSSVHEVYEVYDGEKDKISDIISIGYKLHDRVVKTALVVVGNTDEQKN</sequence>
<dbReference type="Gene3D" id="3.90.20.20">
    <property type="match status" value="1"/>
</dbReference>
<dbReference type="EMBL" id="JFAD01000025">
    <property type="protein sequence ID" value="EXU61047.1"/>
    <property type="molecule type" value="Genomic_DNA"/>
</dbReference>
<evidence type="ECO:0000256" key="1">
    <source>
        <dbReference type="ARBA" id="ARBA00009054"/>
    </source>
</evidence>
<protein>
    <recommendedName>
        <fullName evidence="3">Protein GrpE</fullName>
    </recommendedName>
    <alternativeName>
        <fullName evidence="3">HSP-70 cofactor</fullName>
    </alternativeName>
</protein>
<proteinExistence type="inferred from homology"/>
<evidence type="ECO:0000256" key="4">
    <source>
        <dbReference type="RuleBase" id="RU004478"/>
    </source>
</evidence>
<keyword evidence="2 3" id="KW-0143">Chaperone</keyword>
<dbReference type="InterPro" id="IPR009012">
    <property type="entry name" value="GrpE_head"/>
</dbReference>
<dbReference type="PATRIC" id="fig|1188239.3.peg.1123"/>
<reference evidence="6 7" key="1">
    <citation type="submission" date="2014-03" db="EMBL/GenBank/DDBJ databases">
        <title>Genome sequence of Mycoplasma ovipneumoniae strain 14811.</title>
        <authorList>
            <person name="Sirand-Pugnet P."/>
            <person name="Breton M."/>
            <person name="Dordet-Frisoni E."/>
            <person name="Baranowski E."/>
            <person name="Barre A."/>
            <person name="Couture C."/>
            <person name="Dupuy V."/>
            <person name="Gaurivaud P."/>
            <person name="Jacob D."/>
            <person name="Lemaitre C."/>
            <person name="Manso-Silvan L."/>
            <person name="Nikolski M."/>
            <person name="Nouvel L.-X."/>
            <person name="Poumarat F."/>
            <person name="Tardy F."/>
            <person name="Thebault P."/>
            <person name="Theil S."/>
            <person name="Citti C."/>
            <person name="Thiaucourt F."/>
            <person name="Blanchard A."/>
        </authorList>
    </citation>
    <scope>NUCLEOTIDE SEQUENCE [LARGE SCALE GENOMIC DNA]</scope>
    <source>
        <strain evidence="6 7">14811</strain>
    </source>
</reference>
<dbReference type="PANTHER" id="PTHR21237:SF23">
    <property type="entry name" value="GRPE PROTEIN HOMOLOG, MITOCHONDRIAL"/>
    <property type="match status" value="1"/>
</dbReference>
<comment type="caution">
    <text evidence="6">The sequence shown here is derived from an EMBL/GenBank/DDBJ whole genome shotgun (WGS) entry which is preliminary data.</text>
</comment>
<comment type="similarity">
    <text evidence="1 3 4">Belongs to the GrpE family.</text>
</comment>
<evidence type="ECO:0000313" key="6">
    <source>
        <dbReference type="EMBL" id="EXU61047.1"/>
    </source>
</evidence>
<name>A0A014NQ78_9BACT</name>
<organism evidence="6 7">
    <name type="scientific">Mesomycoplasma ovipneumoniae 14811</name>
    <dbReference type="NCBI Taxonomy" id="1188239"/>
    <lineage>
        <taxon>Bacteria</taxon>
        <taxon>Bacillati</taxon>
        <taxon>Mycoplasmatota</taxon>
        <taxon>Mycoplasmoidales</taxon>
        <taxon>Metamycoplasmataceae</taxon>
        <taxon>Mesomycoplasma</taxon>
    </lineage>
</organism>
<dbReference type="RefSeq" id="WP_044284291.1">
    <property type="nucleotide sequence ID" value="NZ_JFAD01000025.1"/>
</dbReference>
<dbReference type="GO" id="GO:0000774">
    <property type="term" value="F:adenyl-nucleotide exchange factor activity"/>
    <property type="evidence" value="ECO:0007669"/>
    <property type="project" value="InterPro"/>
</dbReference>
<dbReference type="GO" id="GO:0042803">
    <property type="term" value="F:protein homodimerization activity"/>
    <property type="evidence" value="ECO:0007669"/>
    <property type="project" value="InterPro"/>
</dbReference>
<dbReference type="eggNOG" id="COG0576">
    <property type="taxonomic scope" value="Bacteria"/>
</dbReference>
<dbReference type="PANTHER" id="PTHR21237">
    <property type="entry name" value="GRPE PROTEIN"/>
    <property type="match status" value="1"/>
</dbReference>
<comment type="subunit">
    <text evidence="3">Homodimer.</text>
</comment>
<evidence type="ECO:0000256" key="3">
    <source>
        <dbReference type="HAMAP-Rule" id="MF_01151"/>
    </source>
</evidence>